<dbReference type="GO" id="GO:0016491">
    <property type="term" value="F:oxidoreductase activity"/>
    <property type="evidence" value="ECO:0007669"/>
    <property type="project" value="UniProtKB-KW"/>
</dbReference>
<keyword evidence="6" id="KW-1185">Reference proteome</keyword>
<dbReference type="KEGG" id="bana:BARAN1_0579"/>
<dbReference type="InterPro" id="IPR050627">
    <property type="entry name" value="Nitroreductase/BluB"/>
</dbReference>
<dbReference type="OrthoDB" id="9812105at2"/>
<accession>A0A2X3K6B5</accession>
<evidence type="ECO:0000256" key="1">
    <source>
        <dbReference type="ARBA" id="ARBA00022630"/>
    </source>
</evidence>
<keyword evidence="1" id="KW-0285">Flavoprotein</keyword>
<evidence type="ECO:0000256" key="2">
    <source>
        <dbReference type="ARBA" id="ARBA00022643"/>
    </source>
</evidence>
<protein>
    <submittedName>
        <fullName evidence="5">NADH dehydrogenase/NAD(P)H nitroreductase</fullName>
        <ecNumber evidence="5">1.-.-.-</ecNumber>
    </submittedName>
</protein>
<evidence type="ECO:0000313" key="6">
    <source>
        <dbReference type="Proteomes" id="UP000249818"/>
    </source>
</evidence>
<dbReference type="InterPro" id="IPR029479">
    <property type="entry name" value="Nitroreductase"/>
</dbReference>
<dbReference type="EMBL" id="LS483254">
    <property type="protein sequence ID" value="SQD92603.1"/>
    <property type="molecule type" value="Genomic_DNA"/>
</dbReference>
<dbReference type="Proteomes" id="UP000249818">
    <property type="component" value="Chromosome BARAN1"/>
</dbReference>
<proteinExistence type="predicted"/>
<dbReference type="InterPro" id="IPR000415">
    <property type="entry name" value="Nitroreductase-like"/>
</dbReference>
<gene>
    <name evidence="5" type="ORF">BARAN1_0579</name>
</gene>
<keyword evidence="3 5" id="KW-0560">Oxidoreductase</keyword>
<dbReference type="RefSeq" id="WP_122030797.1">
    <property type="nucleotide sequence ID" value="NZ_LS483254.1"/>
</dbReference>
<evidence type="ECO:0000313" key="5">
    <source>
        <dbReference type="EMBL" id="SQD92603.1"/>
    </source>
</evidence>
<reference evidence="6" key="1">
    <citation type="submission" date="2018-05" db="EMBL/GenBank/DDBJ databases">
        <authorList>
            <person name="Hao L."/>
        </authorList>
    </citation>
    <scope>NUCLEOTIDE SEQUENCE [LARGE SCALE GENOMIC DNA]</scope>
</reference>
<dbReference type="AlphaFoldDB" id="A0A2X3K6B5"/>
<organism evidence="5 6">
    <name type="scientific">Candidatus Bipolaricaulis anaerobius</name>
    <dbReference type="NCBI Taxonomy" id="2026885"/>
    <lineage>
        <taxon>Bacteria</taxon>
        <taxon>Candidatus Bipolaricaulota</taxon>
        <taxon>Candidatus Bipolaricaulia</taxon>
        <taxon>Candidatus Bipolaricaulales</taxon>
        <taxon>Candidatus Bipolaricaulaceae</taxon>
        <taxon>Candidatus Bipolaricaulis</taxon>
    </lineage>
</organism>
<dbReference type="SUPFAM" id="SSF55469">
    <property type="entry name" value="FMN-dependent nitroreductase-like"/>
    <property type="match status" value="1"/>
</dbReference>
<name>A0A2X3K6B5_9BACT</name>
<dbReference type="PANTHER" id="PTHR23026:SF90">
    <property type="entry name" value="IODOTYROSINE DEIODINASE 1"/>
    <property type="match status" value="1"/>
</dbReference>
<evidence type="ECO:0000259" key="4">
    <source>
        <dbReference type="Pfam" id="PF00881"/>
    </source>
</evidence>
<dbReference type="PANTHER" id="PTHR23026">
    <property type="entry name" value="NADPH NITROREDUCTASE"/>
    <property type="match status" value="1"/>
</dbReference>
<evidence type="ECO:0000256" key="3">
    <source>
        <dbReference type="ARBA" id="ARBA00023002"/>
    </source>
</evidence>
<dbReference type="Gene3D" id="3.40.109.10">
    <property type="entry name" value="NADH Oxidase"/>
    <property type="match status" value="1"/>
</dbReference>
<keyword evidence="2" id="KW-0288">FMN</keyword>
<dbReference type="EC" id="1.-.-.-" evidence="5"/>
<dbReference type="Pfam" id="PF00881">
    <property type="entry name" value="Nitroreductase"/>
    <property type="match status" value="1"/>
</dbReference>
<sequence>MTKNDVLNAIRGRRSVLRFEPKPVSEDEVEAILEAGRWAPSFANSQPWTFVVVRDEETKAKLGALVERLAFARRGQVALTGKGVGDAPVLIAVVVDPVKDPGHWIEAGAVATQNMALMAHSLGLASYWAGLRGRAEAEVKRILGIPRGMRVVALLPIGRPAYTPREVERVPLSEIVRRDRFGG</sequence>
<feature type="domain" description="Nitroreductase" evidence="4">
    <location>
        <begin position="10"/>
        <end position="159"/>
    </location>
</feature>